<feature type="domain" description="Integrase zinc-binding" evidence="4">
    <location>
        <begin position="216"/>
        <end position="259"/>
    </location>
</feature>
<gene>
    <name evidence="5" type="ORF">EPI10_006469</name>
</gene>
<dbReference type="CDD" id="cd01647">
    <property type="entry name" value="RT_LTR"/>
    <property type="match status" value="1"/>
</dbReference>
<dbReference type="PANTHER" id="PTHR37984:SF5">
    <property type="entry name" value="PROTEIN NYNRIN-LIKE"/>
    <property type="match status" value="1"/>
</dbReference>
<keyword evidence="1" id="KW-0511">Multifunctional enzyme</keyword>
<dbReference type="InterPro" id="IPR041577">
    <property type="entry name" value="RT_RNaseH_2"/>
</dbReference>
<dbReference type="InterPro" id="IPR043128">
    <property type="entry name" value="Rev_trsase/Diguanyl_cyclase"/>
</dbReference>
<evidence type="ECO:0000259" key="3">
    <source>
        <dbReference type="Pfam" id="PF17919"/>
    </source>
</evidence>
<dbReference type="EMBL" id="SMMG02000002">
    <property type="protein sequence ID" value="KAA3484384.1"/>
    <property type="molecule type" value="Genomic_DNA"/>
</dbReference>
<name>A0A5B6WTJ1_9ROSI</name>
<dbReference type="Pfam" id="PF17919">
    <property type="entry name" value="RT_RNaseH_2"/>
    <property type="match status" value="1"/>
</dbReference>
<organism evidence="5 6">
    <name type="scientific">Gossypium australe</name>
    <dbReference type="NCBI Taxonomy" id="47621"/>
    <lineage>
        <taxon>Eukaryota</taxon>
        <taxon>Viridiplantae</taxon>
        <taxon>Streptophyta</taxon>
        <taxon>Embryophyta</taxon>
        <taxon>Tracheophyta</taxon>
        <taxon>Spermatophyta</taxon>
        <taxon>Magnoliopsida</taxon>
        <taxon>eudicotyledons</taxon>
        <taxon>Gunneridae</taxon>
        <taxon>Pentapetalae</taxon>
        <taxon>rosids</taxon>
        <taxon>malvids</taxon>
        <taxon>Malvales</taxon>
        <taxon>Malvaceae</taxon>
        <taxon>Malvoideae</taxon>
        <taxon>Gossypium</taxon>
    </lineage>
</organism>
<dbReference type="GO" id="GO:0003824">
    <property type="term" value="F:catalytic activity"/>
    <property type="evidence" value="ECO:0007669"/>
    <property type="project" value="UniProtKB-KW"/>
</dbReference>
<dbReference type="Gene3D" id="3.10.10.10">
    <property type="entry name" value="HIV Type 1 Reverse Transcriptase, subunit A, domain 1"/>
    <property type="match status" value="1"/>
</dbReference>
<evidence type="ECO:0000259" key="4">
    <source>
        <dbReference type="Pfam" id="PF17921"/>
    </source>
</evidence>
<accession>A0A5B6WTJ1</accession>
<evidence type="ECO:0000259" key="2">
    <source>
        <dbReference type="Pfam" id="PF00078"/>
    </source>
</evidence>
<dbReference type="FunFam" id="3.30.70.270:FF:000020">
    <property type="entry name" value="Transposon Tf2-6 polyprotein-like Protein"/>
    <property type="match status" value="1"/>
</dbReference>
<dbReference type="InterPro" id="IPR050951">
    <property type="entry name" value="Retrovirus_Pol_polyprotein"/>
</dbReference>
<dbReference type="SUPFAM" id="SSF56672">
    <property type="entry name" value="DNA/RNA polymerases"/>
    <property type="match status" value="2"/>
</dbReference>
<dbReference type="InterPro" id="IPR041588">
    <property type="entry name" value="Integrase_H2C2"/>
</dbReference>
<dbReference type="InterPro" id="IPR043502">
    <property type="entry name" value="DNA/RNA_pol_sf"/>
</dbReference>
<sequence length="646" mass="74001">MDMMNSVFHSYLDRFIVVFIDDILMYSQSKDEHDENLRVVLQILWETQLYAKLKVVFLGLVISAKVIWVDPKKVEVILDWKPPSWLLSPFCRGVFATPLTKLLQKNTAFEWSNERQMSFKKLESILPEAPIFETTRVWIGLYVNAGRKGKANVIADALSRKSLVDLRVMFAKLLVFEDGGLLAGFQVELSVLGDFGLKVDGVLCFRGRMCVPMDGDLRHMILTEAHSSQYAMHPGGNKMYQDLQVLYWWSRLNKDVADFFAKGLKLSINVRLGYINRSRFQSGNESFAVDLISERFSLGDNGSIYEVCASLTCAYSPWGALVLFVKKKDGSTRLCIDYRQLNKVTVKKKYPLPMIDGSHCVFQDRLEVGILSVESKGLKCVEDYILDEDKFVVVFIDDILIYSRDEHEHARYLRTVLQILRDNQLDAKFSKSEFWFKEVGFMGHIVSGDGIRVDLSKISAIVEWKSLRNVSEVRSFLGLSGYYRRFVKGFSMIVTPMTRLLQEHIKFEWAEKCRKSFEKPKALLTEAPILVQPEPGKEFVIYSNASLNGLGCVLMQEGKVIVYSSRQLKPHEKNYPTHALELAAIMIALKIWRHHLYGRLDLTFPTLAIEVAGALELNCDLARPLRECLTLTFKRLCSSRNFFEAD</sequence>
<dbReference type="AlphaFoldDB" id="A0A5B6WTJ1"/>
<evidence type="ECO:0000256" key="1">
    <source>
        <dbReference type="ARBA" id="ARBA00023268"/>
    </source>
</evidence>
<dbReference type="Gene3D" id="3.30.70.270">
    <property type="match status" value="3"/>
</dbReference>
<dbReference type="Pfam" id="PF17921">
    <property type="entry name" value="Integrase_H2C2"/>
    <property type="match status" value="1"/>
</dbReference>
<feature type="domain" description="Reverse transcriptase/retrotransposon-derived protein RNase H-like" evidence="3">
    <location>
        <begin position="509"/>
        <end position="599"/>
    </location>
</feature>
<dbReference type="Pfam" id="PF00078">
    <property type="entry name" value="RVT_1"/>
    <property type="match status" value="1"/>
</dbReference>
<evidence type="ECO:0000313" key="5">
    <source>
        <dbReference type="EMBL" id="KAA3484384.1"/>
    </source>
</evidence>
<proteinExistence type="predicted"/>
<dbReference type="InterPro" id="IPR000477">
    <property type="entry name" value="RT_dom"/>
</dbReference>
<comment type="caution">
    <text evidence="5">The sequence shown here is derived from an EMBL/GenBank/DDBJ whole genome shotgun (WGS) entry which is preliminary data.</text>
</comment>
<keyword evidence="6" id="KW-1185">Reference proteome</keyword>
<dbReference type="PANTHER" id="PTHR37984">
    <property type="entry name" value="PROTEIN CBG26694"/>
    <property type="match status" value="1"/>
</dbReference>
<protein>
    <submittedName>
        <fullName evidence="5">DNA/RNA polymerases superfamily protein</fullName>
    </submittedName>
</protein>
<reference evidence="6" key="1">
    <citation type="journal article" date="2019" name="Plant Biotechnol. J.">
        <title>Genome sequencing of the Australian wild diploid species Gossypium australe highlights disease resistance and delayed gland morphogenesis.</title>
        <authorList>
            <person name="Cai Y."/>
            <person name="Cai X."/>
            <person name="Wang Q."/>
            <person name="Wang P."/>
            <person name="Zhang Y."/>
            <person name="Cai C."/>
            <person name="Xu Y."/>
            <person name="Wang K."/>
            <person name="Zhou Z."/>
            <person name="Wang C."/>
            <person name="Geng S."/>
            <person name="Li B."/>
            <person name="Dong Q."/>
            <person name="Hou Y."/>
            <person name="Wang H."/>
            <person name="Ai P."/>
            <person name="Liu Z."/>
            <person name="Yi F."/>
            <person name="Sun M."/>
            <person name="An G."/>
            <person name="Cheng J."/>
            <person name="Zhang Y."/>
            <person name="Shi Q."/>
            <person name="Xie Y."/>
            <person name="Shi X."/>
            <person name="Chang Y."/>
            <person name="Huang F."/>
            <person name="Chen Y."/>
            <person name="Hong S."/>
            <person name="Mi L."/>
            <person name="Sun Q."/>
            <person name="Zhang L."/>
            <person name="Zhou B."/>
            <person name="Peng R."/>
            <person name="Zhang X."/>
            <person name="Liu F."/>
        </authorList>
    </citation>
    <scope>NUCLEOTIDE SEQUENCE [LARGE SCALE GENOMIC DNA]</scope>
    <source>
        <strain evidence="6">cv. PA1801</strain>
    </source>
</reference>
<dbReference type="Gene3D" id="1.10.340.70">
    <property type="match status" value="1"/>
</dbReference>
<feature type="domain" description="Reverse transcriptase" evidence="2">
    <location>
        <begin position="389"/>
        <end position="445"/>
    </location>
</feature>
<evidence type="ECO:0000313" key="6">
    <source>
        <dbReference type="Proteomes" id="UP000325315"/>
    </source>
</evidence>
<dbReference type="Proteomes" id="UP000325315">
    <property type="component" value="Unassembled WGS sequence"/>
</dbReference>
<dbReference type="OrthoDB" id="415724at2759"/>